<dbReference type="OrthoDB" id="417697at2759"/>
<dbReference type="AlphaFoldDB" id="A0A8K0WCS0"/>
<dbReference type="PANTHER" id="PTHR43591">
    <property type="entry name" value="METHYLTRANSFERASE"/>
    <property type="match status" value="1"/>
</dbReference>
<dbReference type="InterPro" id="IPR041698">
    <property type="entry name" value="Methyltransf_25"/>
</dbReference>
<protein>
    <submittedName>
        <fullName evidence="3">S-adenosyl-L-methionine-dependent methyltransferase</fullName>
    </submittedName>
</protein>
<comment type="similarity">
    <text evidence="1">Belongs to the methyltransferase superfamily. LaeA methyltransferase family.</text>
</comment>
<dbReference type="CDD" id="cd02440">
    <property type="entry name" value="AdoMet_MTases"/>
    <property type="match status" value="1"/>
</dbReference>
<dbReference type="Gene3D" id="3.40.50.150">
    <property type="entry name" value="Vaccinia Virus protein VP39"/>
    <property type="match status" value="1"/>
</dbReference>
<sequence>MTSTIYTYDLGPTPVEVDRLESQHRAVFKPLTDGLLPTDIRQYLTSLGRAPAVADVATGTGVWISDLATELPSDARLDGYDLEPAKFPEASQLPPNVKLSGWDVLLPFPEELHGQYDLVHVRLLITALNVDQWPTVAANLRSLLRPGGYLLWAESGYPSISCLPMTENFQKLINAEVRYAAAVGRDIIAPANLLEHIKTRGFVSCYQTSFSTYGKGKTIRDLAGRALLSTLRQGLLGMVLQGGFDWVRSNKDVEDIMALLHHDLENNVCIVGYELCYTVGRQPS</sequence>
<dbReference type="Proteomes" id="UP000813427">
    <property type="component" value="Unassembled WGS sequence"/>
</dbReference>
<dbReference type="PANTHER" id="PTHR43591:SF50">
    <property type="entry name" value="METHYLTRANSFERASE DOMAIN-CONTAINING PROTEIN-RELATED"/>
    <property type="match status" value="1"/>
</dbReference>
<keyword evidence="4" id="KW-1185">Reference proteome</keyword>
<dbReference type="InterPro" id="IPR029063">
    <property type="entry name" value="SAM-dependent_MTases_sf"/>
</dbReference>
<feature type="domain" description="Methyltransferase" evidence="2">
    <location>
        <begin position="53"/>
        <end position="148"/>
    </location>
</feature>
<comment type="caution">
    <text evidence="3">The sequence shown here is derived from an EMBL/GenBank/DDBJ whole genome shotgun (WGS) entry which is preliminary data.</text>
</comment>
<evidence type="ECO:0000259" key="2">
    <source>
        <dbReference type="Pfam" id="PF13649"/>
    </source>
</evidence>
<evidence type="ECO:0000256" key="1">
    <source>
        <dbReference type="ARBA" id="ARBA00038158"/>
    </source>
</evidence>
<evidence type="ECO:0000313" key="4">
    <source>
        <dbReference type="Proteomes" id="UP000813427"/>
    </source>
</evidence>
<proteinExistence type="inferred from homology"/>
<evidence type="ECO:0000313" key="3">
    <source>
        <dbReference type="EMBL" id="KAH7246727.1"/>
    </source>
</evidence>
<keyword evidence="3" id="KW-0808">Transferase</keyword>
<dbReference type="Pfam" id="PF13649">
    <property type="entry name" value="Methyltransf_25"/>
    <property type="match status" value="1"/>
</dbReference>
<dbReference type="EMBL" id="JAGPXF010000004">
    <property type="protein sequence ID" value="KAH7246727.1"/>
    <property type="molecule type" value="Genomic_DNA"/>
</dbReference>
<accession>A0A8K0WCS0</accession>
<reference evidence="3" key="1">
    <citation type="journal article" date="2021" name="Nat. Commun.">
        <title>Genetic determinants of endophytism in the Arabidopsis root mycobiome.</title>
        <authorList>
            <person name="Mesny F."/>
            <person name="Miyauchi S."/>
            <person name="Thiergart T."/>
            <person name="Pickel B."/>
            <person name="Atanasova L."/>
            <person name="Karlsson M."/>
            <person name="Huettel B."/>
            <person name="Barry K.W."/>
            <person name="Haridas S."/>
            <person name="Chen C."/>
            <person name="Bauer D."/>
            <person name="Andreopoulos W."/>
            <person name="Pangilinan J."/>
            <person name="LaButti K."/>
            <person name="Riley R."/>
            <person name="Lipzen A."/>
            <person name="Clum A."/>
            <person name="Drula E."/>
            <person name="Henrissat B."/>
            <person name="Kohler A."/>
            <person name="Grigoriev I.V."/>
            <person name="Martin F.M."/>
            <person name="Hacquard S."/>
        </authorList>
    </citation>
    <scope>NUCLEOTIDE SEQUENCE</scope>
    <source>
        <strain evidence="3">MPI-SDFR-AT-0068</strain>
    </source>
</reference>
<gene>
    <name evidence="3" type="ORF">BKA59DRAFT_398655</name>
</gene>
<name>A0A8K0WCS0_9HYPO</name>
<keyword evidence="3" id="KW-0489">Methyltransferase</keyword>
<organism evidence="3 4">
    <name type="scientific">Fusarium tricinctum</name>
    <dbReference type="NCBI Taxonomy" id="61284"/>
    <lineage>
        <taxon>Eukaryota</taxon>
        <taxon>Fungi</taxon>
        <taxon>Dikarya</taxon>
        <taxon>Ascomycota</taxon>
        <taxon>Pezizomycotina</taxon>
        <taxon>Sordariomycetes</taxon>
        <taxon>Hypocreomycetidae</taxon>
        <taxon>Hypocreales</taxon>
        <taxon>Nectriaceae</taxon>
        <taxon>Fusarium</taxon>
        <taxon>Fusarium tricinctum species complex</taxon>
    </lineage>
</organism>
<dbReference type="SUPFAM" id="SSF53335">
    <property type="entry name" value="S-adenosyl-L-methionine-dependent methyltransferases"/>
    <property type="match status" value="1"/>
</dbReference>
<dbReference type="GO" id="GO:0032259">
    <property type="term" value="P:methylation"/>
    <property type="evidence" value="ECO:0007669"/>
    <property type="project" value="UniProtKB-KW"/>
</dbReference>
<dbReference type="GO" id="GO:0008168">
    <property type="term" value="F:methyltransferase activity"/>
    <property type="evidence" value="ECO:0007669"/>
    <property type="project" value="UniProtKB-KW"/>
</dbReference>